<gene>
    <name evidence="1" type="ORF">B0H16DRAFT_1824606</name>
</gene>
<evidence type="ECO:0000313" key="1">
    <source>
        <dbReference type="EMBL" id="KAJ7756921.1"/>
    </source>
</evidence>
<dbReference type="EMBL" id="JARKIB010000045">
    <property type="protein sequence ID" value="KAJ7756921.1"/>
    <property type="molecule type" value="Genomic_DNA"/>
</dbReference>
<feature type="non-terminal residue" evidence="1">
    <location>
        <position position="1"/>
    </location>
</feature>
<sequence>RAAENNSILDEGVPDLEALQITSVYRAKRSQGYPRIDIVAAGQEFEEGSVAVQQELRPKWTWSQVCRRFCDVIVGTPGLWTIIDLDLHSNTLADITNLYFNRSQACILNITFRGWEDIENDSWAAEWLSVIVPHIHRIRQLRLFLSAHPQIVLAPLRHLNTSHLERLEIRNTVDEFDVNPVELFSAGEA</sequence>
<organism evidence="1 2">
    <name type="scientific">Mycena metata</name>
    <dbReference type="NCBI Taxonomy" id="1033252"/>
    <lineage>
        <taxon>Eukaryota</taxon>
        <taxon>Fungi</taxon>
        <taxon>Dikarya</taxon>
        <taxon>Basidiomycota</taxon>
        <taxon>Agaricomycotina</taxon>
        <taxon>Agaricomycetes</taxon>
        <taxon>Agaricomycetidae</taxon>
        <taxon>Agaricales</taxon>
        <taxon>Marasmiineae</taxon>
        <taxon>Mycenaceae</taxon>
        <taxon>Mycena</taxon>
    </lineage>
</organism>
<evidence type="ECO:0000313" key="2">
    <source>
        <dbReference type="Proteomes" id="UP001215598"/>
    </source>
</evidence>
<name>A0AAD7J8P3_9AGAR</name>
<dbReference type="Proteomes" id="UP001215598">
    <property type="component" value="Unassembled WGS sequence"/>
</dbReference>
<reference evidence="1" key="1">
    <citation type="submission" date="2023-03" db="EMBL/GenBank/DDBJ databases">
        <title>Massive genome expansion in bonnet fungi (Mycena s.s.) driven by repeated elements and novel gene families across ecological guilds.</title>
        <authorList>
            <consortium name="Lawrence Berkeley National Laboratory"/>
            <person name="Harder C.B."/>
            <person name="Miyauchi S."/>
            <person name="Viragh M."/>
            <person name="Kuo A."/>
            <person name="Thoen E."/>
            <person name="Andreopoulos B."/>
            <person name="Lu D."/>
            <person name="Skrede I."/>
            <person name="Drula E."/>
            <person name="Henrissat B."/>
            <person name="Morin E."/>
            <person name="Kohler A."/>
            <person name="Barry K."/>
            <person name="LaButti K."/>
            <person name="Morin E."/>
            <person name="Salamov A."/>
            <person name="Lipzen A."/>
            <person name="Mereny Z."/>
            <person name="Hegedus B."/>
            <person name="Baldrian P."/>
            <person name="Stursova M."/>
            <person name="Weitz H."/>
            <person name="Taylor A."/>
            <person name="Grigoriev I.V."/>
            <person name="Nagy L.G."/>
            <person name="Martin F."/>
            <person name="Kauserud H."/>
        </authorList>
    </citation>
    <scope>NUCLEOTIDE SEQUENCE</scope>
    <source>
        <strain evidence="1">CBHHK182m</strain>
    </source>
</reference>
<dbReference type="AlphaFoldDB" id="A0AAD7J8P3"/>
<accession>A0AAD7J8P3</accession>
<comment type="caution">
    <text evidence="1">The sequence shown here is derived from an EMBL/GenBank/DDBJ whole genome shotgun (WGS) entry which is preliminary data.</text>
</comment>
<proteinExistence type="predicted"/>
<protein>
    <submittedName>
        <fullName evidence="1">Uncharacterized protein</fullName>
    </submittedName>
</protein>
<keyword evidence="2" id="KW-1185">Reference proteome</keyword>